<dbReference type="Proteomes" id="UP000310016">
    <property type="component" value="Unassembled WGS sequence"/>
</dbReference>
<evidence type="ECO:0008006" key="3">
    <source>
        <dbReference type="Google" id="ProtNLM"/>
    </source>
</evidence>
<accession>A0A4U0P9I5</accession>
<reference evidence="1 2" key="1">
    <citation type="submission" date="2019-04" db="EMBL/GenBank/DDBJ databases">
        <title>Chitiniphilus eburnea sp. nov., a novel chitinolytic bacterium isolated from aquaculture sludge.</title>
        <authorList>
            <person name="Sheng M."/>
        </authorList>
    </citation>
    <scope>NUCLEOTIDE SEQUENCE [LARGE SCALE GENOMIC DNA]</scope>
    <source>
        <strain evidence="1 2">HX-2-15</strain>
    </source>
</reference>
<evidence type="ECO:0000313" key="2">
    <source>
        <dbReference type="Proteomes" id="UP000310016"/>
    </source>
</evidence>
<dbReference type="EMBL" id="SUMF01000048">
    <property type="protein sequence ID" value="TJZ64255.1"/>
    <property type="molecule type" value="Genomic_DNA"/>
</dbReference>
<dbReference type="AlphaFoldDB" id="A0A4U0P9I5"/>
<sequence length="515" mass="55485">MPLDEPFLKKNFARVATDLLTDIASGGGGRQPLTDATEGSVVRTLAEAFARELAVCYEQLDHVYRNAYLETAEGGSLDNVVALLGLKRRRGGYLEGVALFSRLTPAPEDIHIPAGTLVAGRDAPPCATIEPAVLARGERAVSVGIRAQETFDKPVVADQLNVMPRPIAGIESVRNPGDLLRRQREETDAELRLRAQGLVRAANTGTVSAIEEAARSAGIAEVHIIEQPGGQPGMMTVVLGDAEIPDPVFEEARNRIEAVRPAGIFARCERAITVYAQITATLEVDSQRDERERKAIEATLTQQLADYVGQLPIGATLREAKIRAILTGHEAVIGVEPTGTLPLLTPYAYGEDGKLVANTERYLVDKGDISPGLLGRVLLDLSTLPPRLSLEPSAVRARLAVRLTAKGTDNEVPPATRAALENALRQSVEQVNKTIQEQQAGQLSSARLATDLLKADVANALLEIRITVTHDRDGRAIELGNGKPEVLQANDRSDSFGNREQLLLEPVQWVVGQDV</sequence>
<name>A0A4U0P9I5_9NEIS</name>
<organism evidence="1 2">
    <name type="scientific">Chitiniphilus eburneus</name>
    <dbReference type="NCBI Taxonomy" id="2571148"/>
    <lineage>
        <taxon>Bacteria</taxon>
        <taxon>Pseudomonadati</taxon>
        <taxon>Pseudomonadota</taxon>
        <taxon>Betaproteobacteria</taxon>
        <taxon>Neisseriales</taxon>
        <taxon>Chitinibacteraceae</taxon>
        <taxon>Chitiniphilus</taxon>
    </lineage>
</organism>
<protein>
    <recommendedName>
        <fullName evidence="3">Baseplate protein J-like domain-containing protein</fullName>
    </recommendedName>
</protein>
<keyword evidence="2" id="KW-1185">Reference proteome</keyword>
<gene>
    <name evidence="1" type="ORF">FAZ21_19270</name>
</gene>
<dbReference type="RefSeq" id="WP_136775063.1">
    <property type="nucleotide sequence ID" value="NZ_CP156074.1"/>
</dbReference>
<comment type="caution">
    <text evidence="1">The sequence shown here is derived from an EMBL/GenBank/DDBJ whole genome shotgun (WGS) entry which is preliminary data.</text>
</comment>
<evidence type="ECO:0000313" key="1">
    <source>
        <dbReference type="EMBL" id="TJZ64255.1"/>
    </source>
</evidence>
<proteinExistence type="predicted"/>
<dbReference type="OrthoDB" id="8617324at2"/>